<dbReference type="PANTHER" id="PTHR33178">
    <property type="match status" value="1"/>
</dbReference>
<dbReference type="InterPro" id="IPR011008">
    <property type="entry name" value="Dimeric_a/b-barrel"/>
</dbReference>
<evidence type="ECO:0000256" key="1">
    <source>
        <dbReference type="ARBA" id="ARBA00011738"/>
    </source>
</evidence>
<dbReference type="InterPro" id="IPR044662">
    <property type="entry name" value="HS1/DABB1-like"/>
</dbReference>
<dbReference type="Gene3D" id="3.30.70.100">
    <property type="match status" value="1"/>
</dbReference>
<dbReference type="AlphaFoldDB" id="A0A2T3N2K3"/>
<dbReference type="PROSITE" id="PS51502">
    <property type="entry name" value="S_R_A_B_BARREL"/>
    <property type="match status" value="1"/>
</dbReference>
<dbReference type="PANTHER" id="PTHR33178:SF10">
    <property type="entry name" value="STRESS-RESPONSE A_B BARREL DOMAIN-CONTAINING PROTEIN"/>
    <property type="match status" value="1"/>
</dbReference>
<organism evidence="3 4">
    <name type="scientific">Photobacterium lipolyticum</name>
    <dbReference type="NCBI Taxonomy" id="266810"/>
    <lineage>
        <taxon>Bacteria</taxon>
        <taxon>Pseudomonadati</taxon>
        <taxon>Pseudomonadota</taxon>
        <taxon>Gammaproteobacteria</taxon>
        <taxon>Vibrionales</taxon>
        <taxon>Vibrionaceae</taxon>
        <taxon>Photobacterium</taxon>
    </lineage>
</organism>
<dbReference type="EMBL" id="PYMC01000002">
    <property type="protein sequence ID" value="PSW06568.1"/>
    <property type="molecule type" value="Genomic_DNA"/>
</dbReference>
<sequence length="99" mass="11325">MIRHILLIQFKADAPLSQIDAVKDAFIAFPETVDGVEAVEWGENDSPEGKNRGYTHCVLMTFRDEASRQTYLPHPKHDALKSIFRPVLEEIIVLDYTVR</sequence>
<dbReference type="Proteomes" id="UP000240904">
    <property type="component" value="Unassembled WGS sequence"/>
</dbReference>
<gene>
    <name evidence="3" type="ORF">C9I89_03255</name>
</gene>
<feature type="domain" description="Stress-response A/B barrel" evidence="2">
    <location>
        <begin position="2"/>
        <end position="96"/>
    </location>
</feature>
<name>A0A2T3N2K3_9GAMM</name>
<comment type="subunit">
    <text evidence="1">Homodimer.</text>
</comment>
<dbReference type="InterPro" id="IPR013097">
    <property type="entry name" value="Dabb"/>
</dbReference>
<evidence type="ECO:0000313" key="3">
    <source>
        <dbReference type="EMBL" id="PSW06568.1"/>
    </source>
</evidence>
<dbReference type="SMART" id="SM00886">
    <property type="entry name" value="Dabb"/>
    <property type="match status" value="1"/>
</dbReference>
<comment type="caution">
    <text evidence="3">The sequence shown here is derived from an EMBL/GenBank/DDBJ whole genome shotgun (WGS) entry which is preliminary data.</text>
</comment>
<protein>
    <submittedName>
        <fullName evidence="3">Stress protein</fullName>
    </submittedName>
</protein>
<reference evidence="3 4" key="1">
    <citation type="submission" date="2018-03" db="EMBL/GenBank/DDBJ databases">
        <title>Whole genome sequencing of Histamine producing bacteria.</title>
        <authorList>
            <person name="Butler K."/>
        </authorList>
    </citation>
    <scope>NUCLEOTIDE SEQUENCE [LARGE SCALE GENOMIC DNA]</scope>
    <source>
        <strain evidence="3 4">DSM 16190</strain>
    </source>
</reference>
<dbReference type="RefSeq" id="WP_107281932.1">
    <property type="nucleotide sequence ID" value="NZ_PYMC01000002.1"/>
</dbReference>
<dbReference type="Pfam" id="PF07876">
    <property type="entry name" value="Dabb"/>
    <property type="match status" value="1"/>
</dbReference>
<dbReference type="SUPFAM" id="SSF54909">
    <property type="entry name" value="Dimeric alpha+beta barrel"/>
    <property type="match status" value="1"/>
</dbReference>
<evidence type="ECO:0000259" key="2">
    <source>
        <dbReference type="PROSITE" id="PS51502"/>
    </source>
</evidence>
<proteinExistence type="predicted"/>
<dbReference type="OrthoDB" id="9816070at2"/>
<evidence type="ECO:0000313" key="4">
    <source>
        <dbReference type="Proteomes" id="UP000240904"/>
    </source>
</evidence>
<keyword evidence="4" id="KW-1185">Reference proteome</keyword>
<accession>A0A2T3N2K3</accession>